<dbReference type="Gene3D" id="1.10.472.10">
    <property type="entry name" value="Cyclin-like"/>
    <property type="match status" value="1"/>
</dbReference>
<evidence type="ECO:0000256" key="1">
    <source>
        <dbReference type="SAM" id="MobiDB-lite"/>
    </source>
</evidence>
<dbReference type="PANTHER" id="PTHR15615">
    <property type="match status" value="1"/>
</dbReference>
<dbReference type="Proteomes" id="UP000281549">
    <property type="component" value="Unassembled WGS sequence"/>
</dbReference>
<feature type="region of interest" description="Disordered" evidence="1">
    <location>
        <begin position="36"/>
        <end position="59"/>
    </location>
</feature>
<evidence type="ECO:0000313" key="3">
    <source>
        <dbReference type="EMBL" id="RKP17140.1"/>
    </source>
</evidence>
<dbReference type="HOGENOM" id="CLU_1054311_0_0_1"/>
<dbReference type="InterPro" id="IPR013922">
    <property type="entry name" value="Cyclin_PHO80-like"/>
</dbReference>
<keyword evidence="4" id="KW-1185">Reference proteome</keyword>
<evidence type="ECO:0000313" key="5">
    <source>
        <dbReference type="Proteomes" id="UP000281549"/>
    </source>
</evidence>
<dbReference type="CDD" id="cd20558">
    <property type="entry name" value="CYCLIN_ScPCL7-like"/>
    <property type="match status" value="1"/>
</dbReference>
<dbReference type="SUPFAM" id="SSF47954">
    <property type="entry name" value="Cyclin-like"/>
    <property type="match status" value="1"/>
</dbReference>
<dbReference type="STRING" id="988480.A0A075ATS4"/>
<proteinExistence type="predicted"/>
<dbReference type="EMBL" id="ML006006">
    <property type="protein sequence ID" value="RKP17140.1"/>
    <property type="molecule type" value="Genomic_DNA"/>
</dbReference>
<dbReference type="GO" id="GO:0019901">
    <property type="term" value="F:protein kinase binding"/>
    <property type="evidence" value="ECO:0007669"/>
    <property type="project" value="InterPro"/>
</dbReference>
<reference evidence="3" key="3">
    <citation type="submission" date="2018-08" db="EMBL/GenBank/DDBJ databases">
        <title>Leveraging single-cell genomics to expand the Fungal Tree of Life.</title>
        <authorList>
            <consortium name="DOE Joint Genome Institute"/>
            <person name="Ahrendt S.R."/>
            <person name="Quandt C.A."/>
            <person name="Ciobanu D."/>
            <person name="Clum A."/>
            <person name="Salamov A."/>
            <person name="Andreopoulos B."/>
            <person name="Cheng J.-F."/>
            <person name="Woyke T."/>
            <person name="Pelin A."/>
            <person name="Henrissat B."/>
            <person name="Reynolds N."/>
            <person name="Benny G.L."/>
            <person name="Smith M.E."/>
            <person name="James T.Y."/>
            <person name="Grigoriev I.V."/>
        </authorList>
    </citation>
    <scope>NUCLEOTIDE SEQUENCE</scope>
    <source>
        <strain evidence="3">CSF55</strain>
    </source>
</reference>
<reference evidence="2 4" key="1">
    <citation type="journal article" date="2013" name="Curr. Biol.">
        <title>Shared signatures of parasitism and phylogenomics unite Cryptomycota and microsporidia.</title>
        <authorList>
            <person name="James T.Y."/>
            <person name="Pelin A."/>
            <person name="Bonen L."/>
            <person name="Ahrendt S."/>
            <person name="Sain D."/>
            <person name="Corradi N."/>
            <person name="Stajich J.E."/>
        </authorList>
    </citation>
    <scope>NUCLEOTIDE SEQUENCE [LARGE SCALE GENOMIC DNA]</scope>
    <source>
        <strain evidence="2">CSF55</strain>
        <strain evidence="2">CSF55</strain>
    </source>
</reference>
<accession>A0A075ATS4</accession>
<dbReference type="AlphaFoldDB" id="A0A075ATS4"/>
<dbReference type="InterPro" id="IPR036915">
    <property type="entry name" value="Cyclin-like_sf"/>
</dbReference>
<feature type="compositionally biased region" description="Polar residues" evidence="1">
    <location>
        <begin position="1"/>
        <end position="15"/>
    </location>
</feature>
<dbReference type="Proteomes" id="UP000030755">
    <property type="component" value="Unassembled WGS sequence"/>
</dbReference>
<reference evidence="5" key="2">
    <citation type="journal article" date="2018" name="Nat. Microbiol.">
        <title>Leveraging single-cell genomics to expand the fungal tree of life.</title>
        <authorList>
            <person name="Ahrendt S.R."/>
            <person name="Quandt C.A."/>
            <person name="Ciobanu D."/>
            <person name="Clum A."/>
            <person name="Salamov A."/>
            <person name="Andreopoulos B."/>
            <person name="Cheng J.F."/>
            <person name="Woyke T."/>
            <person name="Pelin A."/>
            <person name="Henrissat B."/>
            <person name="Reynolds N.K."/>
            <person name="Benny G.L."/>
            <person name="Smith M.E."/>
            <person name="James T.Y."/>
            <person name="Grigoriev I.V."/>
        </authorList>
    </citation>
    <scope>NUCLEOTIDE SEQUENCE [LARGE SCALE GENOMIC DNA]</scope>
    <source>
        <strain evidence="5">CSF55</strain>
    </source>
</reference>
<evidence type="ECO:0000313" key="2">
    <source>
        <dbReference type="EMBL" id="EPZ32090.1"/>
    </source>
</evidence>
<dbReference type="OrthoDB" id="1060854at2759"/>
<dbReference type="PANTHER" id="PTHR15615:SF108">
    <property type="entry name" value="PROTEIN CNPPD1"/>
    <property type="match status" value="1"/>
</dbReference>
<organism evidence="2 4">
    <name type="scientific">Rozella allomycis (strain CSF55)</name>
    <dbReference type="NCBI Taxonomy" id="988480"/>
    <lineage>
        <taxon>Eukaryota</taxon>
        <taxon>Fungi</taxon>
        <taxon>Fungi incertae sedis</taxon>
        <taxon>Cryptomycota</taxon>
        <taxon>Cryptomycota incertae sedis</taxon>
        <taxon>Rozella</taxon>
    </lineage>
</organism>
<sequence length="264" mass="30693">MIQNYPTPDSINTQTPKRRKELRSMIEKSYACVTKPCQKKEKENEKPLSTISEDQPKSDKKSKRELYAEWNVRSFTERRKLVFVAGNLLSYVTLVNDKFHGQGREAITRFHSQCIPKFSIISYFQRISQYALCSNETFIFALIYIDRVLASCPSILLTSLNIHRMFLTSVLIAGKYNDDCFFANSHYARIGGISCTEMTNLEREFLAYLKYDLSVPLSTYDYYTKNLDSFLKKVSSLPHEKTIKYPFMSLIHLMSTMTINQNII</sequence>
<name>A0A075ATS4_ROZAC</name>
<protein>
    <submittedName>
        <fullName evidence="2">Cyclin PHO80-like domain-containing protein</fullName>
    </submittedName>
    <submittedName>
        <fullName evidence="3">Negative regulatory factor</fullName>
    </submittedName>
</protein>
<feature type="region of interest" description="Disordered" evidence="1">
    <location>
        <begin position="1"/>
        <end position="22"/>
    </location>
</feature>
<evidence type="ECO:0000313" key="4">
    <source>
        <dbReference type="Proteomes" id="UP000030755"/>
    </source>
</evidence>
<dbReference type="Pfam" id="PF08613">
    <property type="entry name" value="Cyclin"/>
    <property type="match status" value="1"/>
</dbReference>
<gene>
    <name evidence="2" type="ORF">O9G_003937</name>
    <name evidence="3" type="ORF">ROZALSC1DRAFT_31030</name>
</gene>
<dbReference type="EMBL" id="KE561185">
    <property type="protein sequence ID" value="EPZ32090.1"/>
    <property type="molecule type" value="Genomic_DNA"/>
</dbReference>